<dbReference type="PANTHER" id="PTHR16201">
    <property type="entry name" value="SEVEN TRANSMEMBRANE PROTEIN 1-RELATED"/>
    <property type="match status" value="1"/>
</dbReference>
<feature type="transmembrane region" description="Helical" evidence="5">
    <location>
        <begin position="217"/>
        <end position="241"/>
    </location>
</feature>
<evidence type="ECO:0000256" key="5">
    <source>
        <dbReference type="SAM" id="Phobius"/>
    </source>
</evidence>
<dbReference type="Gene3D" id="1.20.1280.290">
    <property type="match status" value="2"/>
</dbReference>
<name>A0ABQ8FCY4_9FUNG</name>
<evidence type="ECO:0000256" key="2">
    <source>
        <dbReference type="ARBA" id="ARBA00022692"/>
    </source>
</evidence>
<keyword evidence="3 5" id="KW-1133">Transmembrane helix</keyword>
<evidence type="ECO:0000313" key="6">
    <source>
        <dbReference type="EMBL" id="KAH6596122.1"/>
    </source>
</evidence>
<gene>
    <name evidence="6" type="ORF">BASA50_005419</name>
</gene>
<feature type="transmembrane region" description="Helical" evidence="5">
    <location>
        <begin position="25"/>
        <end position="43"/>
    </location>
</feature>
<evidence type="ECO:0000256" key="3">
    <source>
        <dbReference type="ARBA" id="ARBA00022989"/>
    </source>
</evidence>
<dbReference type="InterPro" id="IPR051415">
    <property type="entry name" value="LAAT-1"/>
</dbReference>
<comment type="caution">
    <text evidence="6">The sequence shown here is derived from an EMBL/GenBank/DDBJ whole genome shotgun (WGS) entry which is preliminary data.</text>
</comment>
<dbReference type="InterPro" id="IPR006603">
    <property type="entry name" value="PQ-loop_rpt"/>
</dbReference>
<protein>
    <recommendedName>
        <fullName evidence="8">PQ loop repeat protein</fullName>
    </recommendedName>
</protein>
<dbReference type="Proteomes" id="UP001648503">
    <property type="component" value="Unassembled WGS sequence"/>
</dbReference>
<evidence type="ECO:0000256" key="4">
    <source>
        <dbReference type="ARBA" id="ARBA00023136"/>
    </source>
</evidence>
<feature type="transmembrane region" description="Helical" evidence="5">
    <location>
        <begin position="55"/>
        <end position="79"/>
    </location>
</feature>
<evidence type="ECO:0008006" key="8">
    <source>
        <dbReference type="Google" id="ProtNLM"/>
    </source>
</evidence>
<feature type="transmembrane region" description="Helical" evidence="5">
    <location>
        <begin position="99"/>
        <end position="122"/>
    </location>
</feature>
<keyword evidence="2 5" id="KW-0812">Transmembrane</keyword>
<reference evidence="6 7" key="1">
    <citation type="submission" date="2021-02" db="EMBL/GenBank/DDBJ databases">
        <title>Variation within the Batrachochytrium salamandrivorans European outbreak.</title>
        <authorList>
            <person name="Kelly M."/>
            <person name="Pasmans F."/>
            <person name="Shea T.P."/>
            <person name="Munoz J.F."/>
            <person name="Carranza S."/>
            <person name="Cuomo C.A."/>
            <person name="Martel A."/>
        </authorList>
    </citation>
    <scope>NUCLEOTIDE SEQUENCE [LARGE SCALE GENOMIC DNA]</scope>
    <source>
        <strain evidence="6 7">AMFP18/2</strain>
    </source>
</reference>
<dbReference type="SMART" id="SM00679">
    <property type="entry name" value="CTNS"/>
    <property type="match status" value="2"/>
</dbReference>
<keyword evidence="4 5" id="KW-0472">Membrane</keyword>
<proteinExistence type="predicted"/>
<feature type="transmembrane region" description="Helical" evidence="5">
    <location>
        <begin position="187"/>
        <end position="205"/>
    </location>
</feature>
<evidence type="ECO:0000256" key="1">
    <source>
        <dbReference type="ARBA" id="ARBA00004141"/>
    </source>
</evidence>
<accession>A0ABQ8FCY4</accession>
<organism evidence="6 7">
    <name type="scientific">Batrachochytrium salamandrivorans</name>
    <dbReference type="NCBI Taxonomy" id="1357716"/>
    <lineage>
        <taxon>Eukaryota</taxon>
        <taxon>Fungi</taxon>
        <taxon>Fungi incertae sedis</taxon>
        <taxon>Chytridiomycota</taxon>
        <taxon>Chytridiomycota incertae sedis</taxon>
        <taxon>Chytridiomycetes</taxon>
        <taxon>Rhizophydiales</taxon>
        <taxon>Rhizophydiales incertae sedis</taxon>
        <taxon>Batrachochytrium</taxon>
    </lineage>
</organism>
<dbReference type="Pfam" id="PF04193">
    <property type="entry name" value="PQ-loop"/>
    <property type="match status" value="2"/>
</dbReference>
<sequence>MMDLGLFISLQDSDACPVAHSLTKLLLGAIIISGVIVSYVPQIHKMVTSKSSEGLSIWFLLLGSIGCFSTIGNVTLLQYQSILCCRTKWSPGYCFEDTLGVTQVSTQLLGFCVVVAAFYIYYPIDSTIVLVDSGDFEPLESIRSSSEWQRTKGVGMFIIAYAVLVAASLVVVLHIQDPDLFLQARLWWAGVLGLISASSGVVQFVPQIIHTWQAKSGGALSMSMLAIQAPGSFIFAISLAAQPGTNWTSWISFVVGGSLQVLLLSMCITYHYKIPASNAQEYTVGSNTQSRGEYIEESNRPLIQSHNENIISVDENTAEESEVV</sequence>
<dbReference type="PANTHER" id="PTHR16201:SF11">
    <property type="entry name" value="PQ-LOOP REPEAT-CONTAINING PROTEIN"/>
    <property type="match status" value="1"/>
</dbReference>
<comment type="subcellular location">
    <subcellularLocation>
        <location evidence="1">Membrane</location>
        <topology evidence="1">Multi-pass membrane protein</topology>
    </subcellularLocation>
</comment>
<feature type="transmembrane region" description="Helical" evidence="5">
    <location>
        <begin position="247"/>
        <end position="270"/>
    </location>
</feature>
<keyword evidence="7" id="KW-1185">Reference proteome</keyword>
<feature type="transmembrane region" description="Helical" evidence="5">
    <location>
        <begin position="153"/>
        <end position="175"/>
    </location>
</feature>
<evidence type="ECO:0000313" key="7">
    <source>
        <dbReference type="Proteomes" id="UP001648503"/>
    </source>
</evidence>
<dbReference type="EMBL" id="JAFCIX010000249">
    <property type="protein sequence ID" value="KAH6596122.1"/>
    <property type="molecule type" value="Genomic_DNA"/>
</dbReference>